<evidence type="ECO:0000313" key="4">
    <source>
        <dbReference type="Proteomes" id="UP001151582"/>
    </source>
</evidence>
<sequence length="96" mass="10423">MRTAAFTTILALAVAMLNPTKAADTPGNTGYRYNNTGRTSGYYSNATPAPDNRNGNQRPLDVMEPYYTGPLYNAHDSLLPPKYPPAKGSSRSPSRK</sequence>
<dbReference type="OrthoDB" id="10350986at2759"/>
<comment type="caution">
    <text evidence="3">The sequence shown here is derived from an EMBL/GenBank/DDBJ whole genome shotgun (WGS) entry which is preliminary data.</text>
</comment>
<dbReference type="EMBL" id="JANBQB010000001">
    <property type="protein sequence ID" value="KAJ1985353.1"/>
    <property type="molecule type" value="Genomic_DNA"/>
</dbReference>
<keyword evidence="4" id="KW-1185">Reference proteome</keyword>
<dbReference type="AlphaFoldDB" id="A0A9W8BCG8"/>
<dbReference type="Proteomes" id="UP001151582">
    <property type="component" value="Unassembled WGS sequence"/>
</dbReference>
<name>A0A9W8BCG8_9FUNG</name>
<protein>
    <submittedName>
        <fullName evidence="3">Uncharacterized protein</fullName>
    </submittedName>
</protein>
<evidence type="ECO:0000256" key="1">
    <source>
        <dbReference type="SAM" id="MobiDB-lite"/>
    </source>
</evidence>
<feature type="signal peptide" evidence="2">
    <location>
        <begin position="1"/>
        <end position="22"/>
    </location>
</feature>
<feature type="chain" id="PRO_5040912305" evidence="2">
    <location>
        <begin position="23"/>
        <end position="96"/>
    </location>
</feature>
<gene>
    <name evidence="3" type="ORF">H4R34_000007</name>
</gene>
<reference evidence="3" key="1">
    <citation type="submission" date="2022-07" db="EMBL/GenBank/DDBJ databases">
        <title>Phylogenomic reconstructions and comparative analyses of Kickxellomycotina fungi.</title>
        <authorList>
            <person name="Reynolds N.K."/>
            <person name="Stajich J.E."/>
            <person name="Barry K."/>
            <person name="Grigoriev I.V."/>
            <person name="Crous P."/>
            <person name="Smith M.E."/>
        </authorList>
    </citation>
    <scope>NUCLEOTIDE SEQUENCE</scope>
    <source>
        <strain evidence="3">RSA 567</strain>
    </source>
</reference>
<feature type="region of interest" description="Disordered" evidence="1">
    <location>
        <begin position="20"/>
        <end position="96"/>
    </location>
</feature>
<evidence type="ECO:0000313" key="3">
    <source>
        <dbReference type="EMBL" id="KAJ1985353.1"/>
    </source>
</evidence>
<evidence type="ECO:0000256" key="2">
    <source>
        <dbReference type="SAM" id="SignalP"/>
    </source>
</evidence>
<organism evidence="3 4">
    <name type="scientific">Dimargaris verticillata</name>
    <dbReference type="NCBI Taxonomy" id="2761393"/>
    <lineage>
        <taxon>Eukaryota</taxon>
        <taxon>Fungi</taxon>
        <taxon>Fungi incertae sedis</taxon>
        <taxon>Zoopagomycota</taxon>
        <taxon>Kickxellomycotina</taxon>
        <taxon>Dimargaritomycetes</taxon>
        <taxon>Dimargaritales</taxon>
        <taxon>Dimargaritaceae</taxon>
        <taxon>Dimargaris</taxon>
    </lineage>
</organism>
<keyword evidence="2" id="KW-0732">Signal</keyword>
<proteinExistence type="predicted"/>
<accession>A0A9W8BCG8</accession>
<feature type="compositionally biased region" description="Polar residues" evidence="1">
    <location>
        <begin position="26"/>
        <end position="57"/>
    </location>
</feature>